<feature type="domain" description="Piwi" evidence="1">
    <location>
        <begin position="1"/>
        <end position="178"/>
    </location>
</feature>
<name>A0A8S3FKI9_9BILA</name>
<evidence type="ECO:0000259" key="1">
    <source>
        <dbReference type="PROSITE" id="PS50822"/>
    </source>
</evidence>
<sequence length="178" mass="19936">AKNVNKTTPQTLSNLCLKINVKLGGVNNILVPSVRPISVFREPVIFIGADVTHPPAGDRSKPSIAAVVGSMDAHPSRYAATVRIQMHRHEVIAELSTMVRELLIQFYKSTRFKPARIILYRDGVSEGQFSHVLAHELMAVREACVRLEASYQPGITFIVVQKRHHTRLFCSDKKEQLI</sequence>
<dbReference type="InterPro" id="IPR012337">
    <property type="entry name" value="RNaseH-like_sf"/>
</dbReference>
<dbReference type="SMART" id="SM00950">
    <property type="entry name" value="Piwi"/>
    <property type="match status" value="1"/>
</dbReference>
<organism evidence="2 5">
    <name type="scientific">Rotaria magnacalcarata</name>
    <dbReference type="NCBI Taxonomy" id="392030"/>
    <lineage>
        <taxon>Eukaryota</taxon>
        <taxon>Metazoa</taxon>
        <taxon>Spiralia</taxon>
        <taxon>Gnathifera</taxon>
        <taxon>Rotifera</taxon>
        <taxon>Eurotatoria</taxon>
        <taxon>Bdelloidea</taxon>
        <taxon>Philodinida</taxon>
        <taxon>Philodinidae</taxon>
        <taxon>Rotaria</taxon>
    </lineage>
</organism>
<evidence type="ECO:0000313" key="2">
    <source>
        <dbReference type="EMBL" id="CAF5127830.1"/>
    </source>
</evidence>
<dbReference type="PROSITE" id="PS50822">
    <property type="entry name" value="PIWI"/>
    <property type="match status" value="1"/>
</dbReference>
<dbReference type="SUPFAM" id="SSF53098">
    <property type="entry name" value="Ribonuclease H-like"/>
    <property type="match status" value="1"/>
</dbReference>
<evidence type="ECO:0000313" key="5">
    <source>
        <dbReference type="Proteomes" id="UP000681967"/>
    </source>
</evidence>
<reference evidence="2" key="1">
    <citation type="submission" date="2021-02" db="EMBL/GenBank/DDBJ databases">
        <authorList>
            <person name="Nowell W R."/>
        </authorList>
    </citation>
    <scope>NUCLEOTIDE SEQUENCE</scope>
</reference>
<dbReference type="InterPro" id="IPR036397">
    <property type="entry name" value="RNaseH_sf"/>
</dbReference>
<dbReference type="Proteomes" id="UP000676336">
    <property type="component" value="Unassembled WGS sequence"/>
</dbReference>
<accession>A0A8S3FKI9</accession>
<dbReference type="PANTHER" id="PTHR22891">
    <property type="entry name" value="EUKARYOTIC TRANSLATION INITIATION FACTOR 2C"/>
    <property type="match status" value="1"/>
</dbReference>
<protein>
    <recommendedName>
        <fullName evidence="1">Piwi domain-containing protein</fullName>
    </recommendedName>
</protein>
<evidence type="ECO:0000313" key="4">
    <source>
        <dbReference type="EMBL" id="CAF5205136.1"/>
    </source>
</evidence>
<gene>
    <name evidence="2" type="ORF">BYL167_LOCUS68045</name>
    <name evidence="4" type="ORF">GIL414_LOCUS77882</name>
    <name evidence="3" type="ORF">SMN809_LOCUS76270</name>
</gene>
<dbReference type="InterPro" id="IPR003165">
    <property type="entry name" value="Piwi"/>
</dbReference>
<dbReference type="GO" id="GO:0003676">
    <property type="term" value="F:nucleic acid binding"/>
    <property type="evidence" value="ECO:0007669"/>
    <property type="project" value="InterPro"/>
</dbReference>
<dbReference type="Gene3D" id="3.30.420.10">
    <property type="entry name" value="Ribonuclease H-like superfamily/Ribonuclease H"/>
    <property type="match status" value="1"/>
</dbReference>
<dbReference type="EMBL" id="CAJOBH010246952">
    <property type="protein sequence ID" value="CAF5127830.1"/>
    <property type="molecule type" value="Genomic_DNA"/>
</dbReference>
<comment type="caution">
    <text evidence="2">The sequence shown here is derived from an EMBL/GenBank/DDBJ whole genome shotgun (WGS) entry which is preliminary data.</text>
</comment>
<dbReference type="EMBL" id="CAJOBI010334445">
    <property type="protein sequence ID" value="CAF5203756.1"/>
    <property type="molecule type" value="Genomic_DNA"/>
</dbReference>
<dbReference type="AlphaFoldDB" id="A0A8S3FKI9"/>
<dbReference type="Proteomes" id="UP000681967">
    <property type="component" value="Unassembled WGS sequence"/>
</dbReference>
<evidence type="ECO:0000313" key="3">
    <source>
        <dbReference type="EMBL" id="CAF5203756.1"/>
    </source>
</evidence>
<dbReference type="EMBL" id="CAJOBJ010348654">
    <property type="protein sequence ID" value="CAF5205136.1"/>
    <property type="molecule type" value="Genomic_DNA"/>
</dbReference>
<dbReference type="Gene3D" id="3.40.50.2300">
    <property type="match status" value="1"/>
</dbReference>
<feature type="non-terminal residue" evidence="2">
    <location>
        <position position="1"/>
    </location>
</feature>
<dbReference type="Pfam" id="PF02171">
    <property type="entry name" value="Piwi"/>
    <property type="match status" value="1"/>
</dbReference>
<proteinExistence type="predicted"/>
<dbReference type="Proteomes" id="UP000681720">
    <property type="component" value="Unassembled WGS sequence"/>
</dbReference>